<organism evidence="2 3">
    <name type="scientific">Ilex paraguariensis</name>
    <name type="common">yerba mate</name>
    <dbReference type="NCBI Taxonomy" id="185542"/>
    <lineage>
        <taxon>Eukaryota</taxon>
        <taxon>Viridiplantae</taxon>
        <taxon>Streptophyta</taxon>
        <taxon>Embryophyta</taxon>
        <taxon>Tracheophyta</taxon>
        <taxon>Spermatophyta</taxon>
        <taxon>Magnoliopsida</taxon>
        <taxon>eudicotyledons</taxon>
        <taxon>Gunneridae</taxon>
        <taxon>Pentapetalae</taxon>
        <taxon>asterids</taxon>
        <taxon>campanulids</taxon>
        <taxon>Aquifoliales</taxon>
        <taxon>Aquifoliaceae</taxon>
        <taxon>Ilex</taxon>
    </lineage>
</organism>
<dbReference type="EMBL" id="CAUOFW020006886">
    <property type="protein sequence ID" value="CAK9176686.1"/>
    <property type="molecule type" value="Genomic_DNA"/>
</dbReference>
<accession>A0ABC8UCQ4</accession>
<evidence type="ECO:0000256" key="1">
    <source>
        <dbReference type="SAM" id="Phobius"/>
    </source>
</evidence>
<keyword evidence="1" id="KW-1133">Transmembrane helix</keyword>
<keyword evidence="1" id="KW-0472">Membrane</keyword>
<proteinExistence type="predicted"/>
<evidence type="ECO:0000313" key="3">
    <source>
        <dbReference type="Proteomes" id="UP001642360"/>
    </source>
</evidence>
<name>A0ABC8UCQ4_9AQUA</name>
<feature type="transmembrane region" description="Helical" evidence="1">
    <location>
        <begin position="80"/>
        <end position="100"/>
    </location>
</feature>
<comment type="caution">
    <text evidence="2">The sequence shown here is derived from an EMBL/GenBank/DDBJ whole genome shotgun (WGS) entry which is preliminary data.</text>
</comment>
<reference evidence="2 3" key="1">
    <citation type="submission" date="2024-02" db="EMBL/GenBank/DDBJ databases">
        <authorList>
            <person name="Vignale AGUSTIN F."/>
            <person name="Sosa J E."/>
            <person name="Modenutti C."/>
        </authorList>
    </citation>
    <scope>NUCLEOTIDE SEQUENCE [LARGE SCALE GENOMIC DNA]</scope>
</reference>
<feature type="transmembrane region" description="Helical" evidence="1">
    <location>
        <begin position="21"/>
        <end position="38"/>
    </location>
</feature>
<keyword evidence="3" id="KW-1185">Reference proteome</keyword>
<dbReference type="Proteomes" id="UP001642360">
    <property type="component" value="Unassembled WGS sequence"/>
</dbReference>
<keyword evidence="1" id="KW-0812">Transmembrane</keyword>
<sequence length="116" mass="13439">MNFNCESIHAMKTYIYRKARLTSSTLISTGVLFFFVLSSKKLYKQRYRPILEYLTIHFEESRGAPIPASLTRHQQYNLPACVLGVTSVSVILLPLGRWYIDPVHEHSKNSKHWIPS</sequence>
<gene>
    <name evidence="2" type="ORF">ILEXP_LOCUS46548</name>
</gene>
<dbReference type="AlphaFoldDB" id="A0ABC8UCQ4"/>
<evidence type="ECO:0000313" key="2">
    <source>
        <dbReference type="EMBL" id="CAK9176686.1"/>
    </source>
</evidence>
<protein>
    <submittedName>
        <fullName evidence="2">Uncharacterized protein</fullName>
    </submittedName>
</protein>